<dbReference type="Proteomes" id="UP001356170">
    <property type="component" value="Unassembled WGS sequence"/>
</dbReference>
<evidence type="ECO:0000313" key="1">
    <source>
        <dbReference type="EMBL" id="MEF2156426.1"/>
    </source>
</evidence>
<reference evidence="1 2" key="1">
    <citation type="submission" date="2024-01" db="EMBL/GenBank/DDBJ databases">
        <title>Novel species of the genus Luteimonas isolated from rivers.</title>
        <authorList>
            <person name="Lu H."/>
        </authorList>
    </citation>
    <scope>NUCLEOTIDE SEQUENCE [LARGE SCALE GENOMIC DNA]</scope>
    <source>
        <strain evidence="1 2">FXH3W</strain>
    </source>
</reference>
<accession>A0ABU7V2W7</accession>
<dbReference type="EMBL" id="JAZHBO010000002">
    <property type="protein sequence ID" value="MEF2156426.1"/>
    <property type="molecule type" value="Genomic_DNA"/>
</dbReference>
<organism evidence="1 2">
    <name type="scientific">Aquilutibacter rugosus</name>
    <dbReference type="NCBI Taxonomy" id="3115820"/>
    <lineage>
        <taxon>Bacteria</taxon>
        <taxon>Pseudomonadati</taxon>
        <taxon>Pseudomonadota</taxon>
        <taxon>Gammaproteobacteria</taxon>
        <taxon>Lysobacterales</taxon>
        <taxon>Lysobacteraceae</taxon>
        <taxon>Aquilutibacter</taxon>
    </lineage>
</organism>
<evidence type="ECO:0000313" key="2">
    <source>
        <dbReference type="Proteomes" id="UP001356170"/>
    </source>
</evidence>
<proteinExistence type="predicted"/>
<keyword evidence="2" id="KW-1185">Reference proteome</keyword>
<protein>
    <submittedName>
        <fullName evidence="1">Uncharacterized protein</fullName>
    </submittedName>
</protein>
<sequence length="58" mass="6400">MNAILPLPESLDTARCLLSATIQLAEKLSRTDTSLYPLLDSLIEAADRFNETHPISET</sequence>
<comment type="caution">
    <text evidence="1">The sequence shown here is derived from an EMBL/GenBank/DDBJ whole genome shotgun (WGS) entry which is preliminary data.</text>
</comment>
<dbReference type="RefSeq" id="WP_331704216.1">
    <property type="nucleotide sequence ID" value="NZ_JAZHBO010000002.1"/>
</dbReference>
<name>A0ABU7V2W7_9GAMM</name>
<gene>
    <name evidence="1" type="ORF">V3390_09355</name>
</gene>